<evidence type="ECO:0000313" key="3">
    <source>
        <dbReference type="Proteomes" id="UP000887226"/>
    </source>
</evidence>
<organism evidence="2 3">
    <name type="scientific">Calycina marina</name>
    <dbReference type="NCBI Taxonomy" id="1763456"/>
    <lineage>
        <taxon>Eukaryota</taxon>
        <taxon>Fungi</taxon>
        <taxon>Dikarya</taxon>
        <taxon>Ascomycota</taxon>
        <taxon>Pezizomycotina</taxon>
        <taxon>Leotiomycetes</taxon>
        <taxon>Helotiales</taxon>
        <taxon>Pezizellaceae</taxon>
        <taxon>Calycina</taxon>
    </lineage>
</organism>
<dbReference type="Pfam" id="PF01636">
    <property type="entry name" value="APH"/>
    <property type="match status" value="1"/>
</dbReference>
<dbReference type="InterPro" id="IPR011009">
    <property type="entry name" value="Kinase-like_dom_sf"/>
</dbReference>
<dbReference type="PANTHER" id="PTHR11012">
    <property type="entry name" value="PROTEIN KINASE-LIKE DOMAIN-CONTAINING"/>
    <property type="match status" value="1"/>
</dbReference>
<evidence type="ECO:0000259" key="1">
    <source>
        <dbReference type="Pfam" id="PF01636"/>
    </source>
</evidence>
<dbReference type="SUPFAM" id="SSF56112">
    <property type="entry name" value="Protein kinase-like (PK-like)"/>
    <property type="match status" value="1"/>
</dbReference>
<dbReference type="PANTHER" id="PTHR11012:SF30">
    <property type="entry name" value="PROTEIN KINASE-LIKE DOMAIN-CONTAINING"/>
    <property type="match status" value="1"/>
</dbReference>
<dbReference type="AlphaFoldDB" id="A0A9P8CHI0"/>
<sequence length="397" mass="44995">MKVVDSLETTAATLLARTSLTLVSLQKLQRLWAGYGSICRITASPTTPNDMDHVQHESLILKYIAPPPAARSSDEGHIRKVLSYHVEQYFYSHLAGQLPPEIPVAKCLASIQSDSNSGGKDVTAMLLTDLRLEYPLAGEKMGKLSEVQTQAALKWLASFHGFWWARVGALERVRLVKPPLEEIRKARGALKKSVWLNGGYTYLETRCKEYRDLVNDEDSEWCEVLCATVGNSLSIAERVAKVLAPRSEGIGISAEFETLVHGDVKSENLFTTRSGAGAVFYDFQYVGLGLGICDLAKFFTCSVPLWMLVDDQYVPDELEMRVGEERLLRIYQQILQEYSGKKYPWEELIKHWETALVDWLRFQASWGSWGNFQWLEARARFILKDPGWKNWLDQHTS</sequence>
<feature type="domain" description="Aminoglycoside phosphotransferase" evidence="1">
    <location>
        <begin position="81"/>
        <end position="313"/>
    </location>
</feature>
<proteinExistence type="predicted"/>
<dbReference type="Gene3D" id="3.90.1200.10">
    <property type="match status" value="1"/>
</dbReference>
<evidence type="ECO:0000313" key="2">
    <source>
        <dbReference type="EMBL" id="KAG9246795.1"/>
    </source>
</evidence>
<name>A0A9P8CHI0_9HELO</name>
<keyword evidence="3" id="KW-1185">Reference proteome</keyword>
<protein>
    <submittedName>
        <fullName evidence="2">Kinase-like domain-containing protein</fullName>
    </submittedName>
</protein>
<accession>A0A9P8CHI0</accession>
<dbReference type="GO" id="GO:0016301">
    <property type="term" value="F:kinase activity"/>
    <property type="evidence" value="ECO:0007669"/>
    <property type="project" value="UniProtKB-KW"/>
</dbReference>
<dbReference type="OrthoDB" id="411145at2759"/>
<gene>
    <name evidence="2" type="ORF">BJ878DRAFT_416164</name>
</gene>
<dbReference type="Proteomes" id="UP000887226">
    <property type="component" value="Unassembled WGS sequence"/>
</dbReference>
<comment type="caution">
    <text evidence="2">The sequence shown here is derived from an EMBL/GenBank/DDBJ whole genome shotgun (WGS) entry which is preliminary data.</text>
</comment>
<keyword evidence="2" id="KW-0808">Transferase</keyword>
<dbReference type="InterPro" id="IPR002575">
    <property type="entry name" value="Aminoglycoside_PTrfase"/>
</dbReference>
<reference evidence="2" key="1">
    <citation type="journal article" date="2021" name="IMA Fungus">
        <title>Genomic characterization of three marine fungi, including Emericellopsis atlantica sp. nov. with signatures of a generalist lifestyle and marine biomass degradation.</title>
        <authorList>
            <person name="Hagestad O.C."/>
            <person name="Hou L."/>
            <person name="Andersen J.H."/>
            <person name="Hansen E.H."/>
            <person name="Altermark B."/>
            <person name="Li C."/>
            <person name="Kuhnert E."/>
            <person name="Cox R.J."/>
            <person name="Crous P.W."/>
            <person name="Spatafora J.W."/>
            <person name="Lail K."/>
            <person name="Amirebrahimi M."/>
            <person name="Lipzen A."/>
            <person name="Pangilinan J."/>
            <person name="Andreopoulos W."/>
            <person name="Hayes R.D."/>
            <person name="Ng V."/>
            <person name="Grigoriev I.V."/>
            <person name="Jackson S.A."/>
            <person name="Sutton T.D.S."/>
            <person name="Dobson A.D.W."/>
            <person name="Rama T."/>
        </authorList>
    </citation>
    <scope>NUCLEOTIDE SEQUENCE</scope>
    <source>
        <strain evidence="2">TRa3180A</strain>
    </source>
</reference>
<keyword evidence="2" id="KW-0418">Kinase</keyword>
<dbReference type="EMBL" id="MU253792">
    <property type="protein sequence ID" value="KAG9246795.1"/>
    <property type="molecule type" value="Genomic_DNA"/>
</dbReference>